<dbReference type="Gene3D" id="3.50.50.60">
    <property type="entry name" value="FAD/NAD(P)-binding domain"/>
    <property type="match status" value="1"/>
</dbReference>
<keyword evidence="3" id="KW-0274">FAD</keyword>
<dbReference type="Pfam" id="PF01266">
    <property type="entry name" value="DAO"/>
    <property type="match status" value="1"/>
</dbReference>
<reference evidence="7 8" key="1">
    <citation type="submission" date="2018-09" db="EMBL/GenBank/DDBJ databases">
        <title>Nesterenkonia natronophila sp. nov., an alkaliphilic actinobacteriume isolated from a soda lake, and emended description of the genus Nesterenkonia.</title>
        <authorList>
            <person name="Menes R.J."/>
            <person name="Iriarte A."/>
        </authorList>
    </citation>
    <scope>NUCLEOTIDE SEQUENCE [LARGE SCALE GENOMIC DNA]</scope>
    <source>
        <strain evidence="7 8">M8</strain>
    </source>
</reference>
<dbReference type="PANTHER" id="PTHR43104:SF2">
    <property type="entry name" value="L-2-HYDROXYGLUTARATE DEHYDROGENASE, MITOCHONDRIAL"/>
    <property type="match status" value="1"/>
</dbReference>
<feature type="domain" description="FAD dependent oxidoreductase" evidence="6">
    <location>
        <begin position="5"/>
        <end position="408"/>
    </location>
</feature>
<evidence type="ECO:0000256" key="4">
    <source>
        <dbReference type="ARBA" id="ARBA00023002"/>
    </source>
</evidence>
<evidence type="ECO:0000313" key="7">
    <source>
        <dbReference type="EMBL" id="RJN32892.1"/>
    </source>
</evidence>
<sequence>MSLGRVAVIGGGIIGLAVARELLDRRPGSEVVVYEKEDRVAAHQTGRNSGVVHAGLYYTPGGLKARLCRRGVGLLQEFARTHGVSYQECGKIVVAKDQVELERLKNIYHRATANGVPGIRMIGPDEISEVEPAAVGLAALHSPTTAIADFAGVAEALSREITASGGEVRLSTEVRSISEGAASSASSARGAVRVSAESAGTKGGSPKIDHFDLVITCAGTQSDRLARGSGEDAFPKIVPFYGDYFMLSEQKAAQVNGLIYPVPDPQYPFLGVHITRRYDGEVMLGPNAFLALGREHYSRLGLNPRDVLEVVSSPGFWKFASKNIPAAIRETRTAMSKRVFVGEANKYMPGIALSDVTRGSRGIRAQAMNADGSLVDDFVITGSARLVHVRNAPSPAATSALAIAEHIVSQALREEHTV</sequence>
<dbReference type="AlphaFoldDB" id="A0A3A4F3H4"/>
<keyword evidence="2" id="KW-0285">Flavoprotein</keyword>
<evidence type="ECO:0000259" key="6">
    <source>
        <dbReference type="Pfam" id="PF01266"/>
    </source>
</evidence>
<evidence type="ECO:0000256" key="3">
    <source>
        <dbReference type="ARBA" id="ARBA00022827"/>
    </source>
</evidence>
<accession>A0A3A4F3H4</accession>
<evidence type="ECO:0000313" key="8">
    <source>
        <dbReference type="Proteomes" id="UP000266615"/>
    </source>
</evidence>
<proteinExistence type="inferred from homology"/>
<keyword evidence="8" id="KW-1185">Reference proteome</keyword>
<dbReference type="NCBIfam" id="NF008726">
    <property type="entry name" value="PRK11728.1"/>
    <property type="match status" value="1"/>
</dbReference>
<comment type="cofactor">
    <cofactor evidence="1">
        <name>FAD</name>
        <dbReference type="ChEBI" id="CHEBI:57692"/>
    </cofactor>
</comment>
<dbReference type="Proteomes" id="UP000266615">
    <property type="component" value="Unassembled WGS sequence"/>
</dbReference>
<dbReference type="InterPro" id="IPR036188">
    <property type="entry name" value="FAD/NAD-bd_sf"/>
</dbReference>
<dbReference type="GO" id="GO:0047545">
    <property type="term" value="F:(S)-2-hydroxyglutarate dehydrogenase activity"/>
    <property type="evidence" value="ECO:0007669"/>
    <property type="project" value="TreeGrafter"/>
</dbReference>
<protein>
    <submittedName>
        <fullName evidence="7">L-2-hydroxyglutarate oxidase</fullName>
    </submittedName>
</protein>
<dbReference type="RefSeq" id="WP_119901936.1">
    <property type="nucleotide sequence ID" value="NZ_QYZP01000001.1"/>
</dbReference>
<dbReference type="SUPFAM" id="SSF51905">
    <property type="entry name" value="FAD/NAD(P)-binding domain"/>
    <property type="match status" value="1"/>
</dbReference>
<dbReference type="Gene3D" id="3.30.9.10">
    <property type="entry name" value="D-Amino Acid Oxidase, subunit A, domain 2"/>
    <property type="match status" value="1"/>
</dbReference>
<dbReference type="PANTHER" id="PTHR43104">
    <property type="entry name" value="L-2-HYDROXYGLUTARATE DEHYDROGENASE, MITOCHONDRIAL"/>
    <property type="match status" value="1"/>
</dbReference>
<dbReference type="EMBL" id="QYZP01000001">
    <property type="protein sequence ID" value="RJN32892.1"/>
    <property type="molecule type" value="Genomic_DNA"/>
</dbReference>
<comment type="caution">
    <text evidence="7">The sequence shown here is derived from an EMBL/GenBank/DDBJ whole genome shotgun (WGS) entry which is preliminary data.</text>
</comment>
<comment type="similarity">
    <text evidence="5">Belongs to the L2HGDH family.</text>
</comment>
<dbReference type="OrthoDB" id="9801699at2"/>
<name>A0A3A4F3H4_9MICC</name>
<evidence type="ECO:0000256" key="5">
    <source>
        <dbReference type="ARBA" id="ARBA00037941"/>
    </source>
</evidence>
<gene>
    <name evidence="7" type="ORF">D3250_03505</name>
</gene>
<keyword evidence="4" id="KW-0560">Oxidoreductase</keyword>
<organism evidence="7 8">
    <name type="scientific">Nesterenkonia natronophila</name>
    <dbReference type="NCBI Taxonomy" id="2174932"/>
    <lineage>
        <taxon>Bacteria</taxon>
        <taxon>Bacillati</taxon>
        <taxon>Actinomycetota</taxon>
        <taxon>Actinomycetes</taxon>
        <taxon>Micrococcales</taxon>
        <taxon>Micrococcaceae</taxon>
        <taxon>Nesterenkonia</taxon>
    </lineage>
</organism>
<dbReference type="InterPro" id="IPR006076">
    <property type="entry name" value="FAD-dep_OxRdtase"/>
</dbReference>
<evidence type="ECO:0000256" key="1">
    <source>
        <dbReference type="ARBA" id="ARBA00001974"/>
    </source>
</evidence>
<evidence type="ECO:0000256" key="2">
    <source>
        <dbReference type="ARBA" id="ARBA00022630"/>
    </source>
</evidence>